<dbReference type="Pfam" id="PF00201">
    <property type="entry name" value="UDPGT"/>
    <property type="match status" value="1"/>
</dbReference>
<organism evidence="5">
    <name type="scientific">Rhodiola rosea</name>
    <name type="common">Roseroot</name>
    <name type="synonym">Sedum rhodiola</name>
    <dbReference type="NCBI Taxonomy" id="203015"/>
    <lineage>
        <taxon>Eukaryota</taxon>
        <taxon>Viridiplantae</taxon>
        <taxon>Streptophyta</taxon>
        <taxon>Embryophyta</taxon>
        <taxon>Tracheophyta</taxon>
        <taxon>Spermatophyta</taxon>
        <taxon>Magnoliopsida</taxon>
        <taxon>eudicotyledons</taxon>
        <taxon>Gunneridae</taxon>
        <taxon>Pentapetalae</taxon>
        <taxon>Saxifragales</taxon>
        <taxon>Crassulaceae</taxon>
        <taxon>Rhodiola</taxon>
    </lineage>
</organism>
<dbReference type="AlphaFoldDB" id="A0A2I6B3Q9"/>
<dbReference type="PANTHER" id="PTHR11926">
    <property type="entry name" value="GLUCOSYL/GLUCURONOSYL TRANSFERASES"/>
    <property type="match status" value="1"/>
</dbReference>
<evidence type="ECO:0000256" key="4">
    <source>
        <dbReference type="RuleBase" id="RU362057"/>
    </source>
</evidence>
<evidence type="ECO:0000256" key="1">
    <source>
        <dbReference type="ARBA" id="ARBA00009995"/>
    </source>
</evidence>
<dbReference type="EMBL" id="MF674550">
    <property type="protein sequence ID" value="AUI41139.1"/>
    <property type="molecule type" value="mRNA"/>
</dbReference>
<dbReference type="GO" id="GO:0080044">
    <property type="term" value="F:quercetin 7-O-glucosyltransferase activity"/>
    <property type="evidence" value="ECO:0007669"/>
    <property type="project" value="TreeGrafter"/>
</dbReference>
<dbReference type="SUPFAM" id="SSF53756">
    <property type="entry name" value="UDP-Glycosyltransferase/glycogen phosphorylase"/>
    <property type="match status" value="1"/>
</dbReference>
<dbReference type="EC" id="2.4.1.-" evidence="4"/>
<dbReference type="CDD" id="cd03784">
    <property type="entry name" value="GT1_Gtf-like"/>
    <property type="match status" value="1"/>
</dbReference>
<dbReference type="FunFam" id="3.40.50.2000:FF:000019">
    <property type="entry name" value="Glycosyltransferase"/>
    <property type="match status" value="1"/>
</dbReference>
<reference evidence="5" key="1">
    <citation type="journal article" date="2018" name="Mol. Plant">
        <title>Complete pathway elucidation and heterologous reconstitution of Rhodiola salidroside biosynthesis.</title>
        <authorList>
            <person name="Torrens-Spence M.P."/>
            <person name="Pluskal T."/>
            <person name="Li F.S."/>
            <person name="Carballo V."/>
            <person name="Weng J.K."/>
        </authorList>
    </citation>
    <scope>NUCLEOTIDE SEQUENCE</scope>
</reference>
<dbReference type="PANTHER" id="PTHR11926:SF870">
    <property type="entry name" value="UDP-GLYCOSYLTRANSFERASE 75B1"/>
    <property type="match status" value="1"/>
</dbReference>
<keyword evidence="3" id="KW-0328">Glycosyltransferase</keyword>
<dbReference type="InterPro" id="IPR002213">
    <property type="entry name" value="UDP_glucos_trans"/>
</dbReference>
<dbReference type="Gene3D" id="3.40.50.2000">
    <property type="entry name" value="Glycogen Phosphorylase B"/>
    <property type="match status" value="2"/>
</dbReference>
<comment type="similarity">
    <text evidence="1 3">Belongs to the UDP-glycosyltransferase family.</text>
</comment>
<keyword evidence="2 3" id="KW-0808">Transferase</keyword>
<accession>A0A2I6B3Q9</accession>
<dbReference type="GO" id="GO:0080043">
    <property type="term" value="F:quercetin 3-O-glucosyltransferase activity"/>
    <property type="evidence" value="ECO:0007669"/>
    <property type="project" value="TreeGrafter"/>
</dbReference>
<name>A0A2I6B3Q9_RHORB</name>
<evidence type="ECO:0000256" key="3">
    <source>
        <dbReference type="RuleBase" id="RU003718"/>
    </source>
</evidence>
<proteinExistence type="evidence at transcript level"/>
<dbReference type="PROSITE" id="PS00375">
    <property type="entry name" value="UDPGT"/>
    <property type="match status" value="1"/>
</dbReference>
<evidence type="ECO:0000256" key="2">
    <source>
        <dbReference type="ARBA" id="ARBA00022679"/>
    </source>
</evidence>
<sequence length="459" mass="51064">MARHHFVVLSFPGQGHVNPSLQLSHRLLRIGVVRVTFVTSTYARILLGPPNKHPEGLKFVEYNDGYDGKFKRGEEADQMIARMKLAGSDALRQVVSSAADEGCPVTCVTYSLLLPWVAAVARELHVQSAFVWIQAATMFDVYYYYNHGFDAFVHEKLDDKEPSATLKLPGLPLEFTSRDVPSYMLTKNSNTAANGIFSDHMAELDVGASTAIVIVNTFDALEPEPLKCISKLKLTAVGPLIPPAFLPREDPSDTSNNNSHVSWLDSKPDSSVIYVSFGSMKSVLSSQQMEEIGRGLLDLGKPFLWVIRELENKSSDEKKNVMSCMEELEQLGLMVPWCSQLQVLSHPAIGCFFTHCGWNSTTEGLISGVPMVAFPQLFDQFTNAKLVEDYWKVGVRVNQNLSDGLVERNEIKRCLELAMGDVEMRQNAMKWKKLAVEAVKEGGRSDKNLKDLVNNLVTC</sequence>
<evidence type="ECO:0000313" key="5">
    <source>
        <dbReference type="EMBL" id="AUI41139.1"/>
    </source>
</evidence>
<protein>
    <recommendedName>
        <fullName evidence="4">Glycosyltransferase</fullName>
        <ecNumber evidence="4">2.4.1.-</ecNumber>
    </recommendedName>
</protein>
<dbReference type="InterPro" id="IPR035595">
    <property type="entry name" value="UDP_glycos_trans_CS"/>
</dbReference>